<sequence>MKTQTDTTRFVRMMLATMVVWTLAIALPAGATTRTPNVGDLNNANEPVATEKPARPFDLVGSDYTVSVLPRPDAWVDTPEGDSQTPTAYSDDPLGIVAKAPFVRRYSLDTDYWQVYLCGGTSVTMTQAVNSLNGNTAAYYSSWSQGALQLSFSAGASLTPTGSDPNCRAAAETDAAAGTEGVFIIDTVTGGGFASPGSVCFSGEDCAWVPSTVATGSGRYAVVGDTAFANYPQVVVHELGHSYHWPHSNSGAFEYDNPIDVMSGNAGTVQALSTLAYNRYLSGWVDPSDVFVTNGNYAEVTLQPGTSSGTQMIVLRAAKQWDLFVLGARTRSTYDPISTSMEGVEVYWIDQNTCTGWGGAEPCPSLWREQIMEPARSNSLDHVYQVGESFTIEGLQFSVTGRSGEGFTIAVGDPSAPVQSFIDTSASQFIADIEWLLAEGITSGCNPPSNDRFCPTDNVTRGQMAAFLSRALNLTDQGTKDFVDDDTSAFEADIERLAAAGITLGCNPPANDQFCPDDPVTREQMAAFLVRALGLTNTGTIDFVDDDFSIFETDIESLATAGITLGCNPPTNDRFCPTENVTREQMAAFLHRALG</sequence>
<dbReference type="Pfam" id="PF00395">
    <property type="entry name" value="SLH"/>
    <property type="match status" value="1"/>
</dbReference>
<organism evidence="3">
    <name type="scientific">hydrothermal vent metagenome</name>
    <dbReference type="NCBI Taxonomy" id="652676"/>
    <lineage>
        <taxon>unclassified sequences</taxon>
        <taxon>metagenomes</taxon>
        <taxon>ecological metagenomes</taxon>
    </lineage>
</organism>
<dbReference type="InterPro" id="IPR008752">
    <property type="entry name" value="Peptidase_M11"/>
</dbReference>
<keyword evidence="3" id="KW-0326">Glycosidase</keyword>
<feature type="domain" description="SLH" evidence="2">
    <location>
        <begin position="477"/>
        <end position="543"/>
    </location>
</feature>
<feature type="compositionally biased region" description="Polar residues" evidence="1">
    <location>
        <begin position="34"/>
        <end position="45"/>
    </location>
</feature>
<evidence type="ECO:0000256" key="1">
    <source>
        <dbReference type="SAM" id="MobiDB-lite"/>
    </source>
</evidence>
<evidence type="ECO:0000259" key="2">
    <source>
        <dbReference type="PROSITE" id="PS51272"/>
    </source>
</evidence>
<protein>
    <submittedName>
        <fullName evidence="3">Beta-galactosidase</fullName>
        <ecNumber evidence="3">3.2.1.23</ecNumber>
    </submittedName>
</protein>
<proteinExistence type="predicted"/>
<evidence type="ECO:0000313" key="3">
    <source>
        <dbReference type="EMBL" id="VAV95959.1"/>
    </source>
</evidence>
<dbReference type="AlphaFoldDB" id="A0A3B0RVG1"/>
<dbReference type="InterPro" id="IPR001119">
    <property type="entry name" value="SLH_dom"/>
</dbReference>
<dbReference type="PROSITE" id="PS51272">
    <property type="entry name" value="SLH"/>
    <property type="match status" value="2"/>
</dbReference>
<dbReference type="EC" id="3.2.1.23" evidence="3"/>
<accession>A0A3B0RVG1</accession>
<dbReference type="EMBL" id="UOEK01000087">
    <property type="protein sequence ID" value="VAV95959.1"/>
    <property type="molecule type" value="Genomic_DNA"/>
</dbReference>
<feature type="region of interest" description="Disordered" evidence="1">
    <location>
        <begin position="34"/>
        <end position="54"/>
    </location>
</feature>
<name>A0A3B0RVG1_9ZZZZ</name>
<keyword evidence="3" id="KW-0378">Hydrolase</keyword>
<gene>
    <name evidence="3" type="ORF">MNBD_ACTINO02-1164</name>
</gene>
<dbReference type="Pfam" id="PF05548">
    <property type="entry name" value="Peptidase_M11"/>
    <property type="match status" value="1"/>
</dbReference>
<feature type="domain" description="SLH" evidence="2">
    <location>
        <begin position="416"/>
        <end position="476"/>
    </location>
</feature>
<reference evidence="3" key="1">
    <citation type="submission" date="2018-06" db="EMBL/GenBank/DDBJ databases">
        <authorList>
            <person name="Zhirakovskaya E."/>
        </authorList>
    </citation>
    <scope>NUCLEOTIDE SEQUENCE</scope>
</reference>
<dbReference type="GO" id="GO:0004565">
    <property type="term" value="F:beta-galactosidase activity"/>
    <property type="evidence" value="ECO:0007669"/>
    <property type="project" value="UniProtKB-EC"/>
</dbReference>